<dbReference type="EMBL" id="CM056814">
    <property type="protein sequence ID" value="KAJ8627369.1"/>
    <property type="molecule type" value="Genomic_DNA"/>
</dbReference>
<keyword evidence="2" id="KW-1185">Reference proteome</keyword>
<dbReference type="Proteomes" id="UP001234297">
    <property type="component" value="Chromosome 6"/>
</dbReference>
<organism evidence="1 2">
    <name type="scientific">Persea americana</name>
    <name type="common">Avocado</name>
    <dbReference type="NCBI Taxonomy" id="3435"/>
    <lineage>
        <taxon>Eukaryota</taxon>
        <taxon>Viridiplantae</taxon>
        <taxon>Streptophyta</taxon>
        <taxon>Embryophyta</taxon>
        <taxon>Tracheophyta</taxon>
        <taxon>Spermatophyta</taxon>
        <taxon>Magnoliopsida</taxon>
        <taxon>Magnoliidae</taxon>
        <taxon>Laurales</taxon>
        <taxon>Lauraceae</taxon>
        <taxon>Persea</taxon>
    </lineage>
</organism>
<reference evidence="1 2" key="1">
    <citation type="journal article" date="2022" name="Hortic Res">
        <title>A haplotype resolved chromosomal level avocado genome allows analysis of novel avocado genes.</title>
        <authorList>
            <person name="Nath O."/>
            <person name="Fletcher S.J."/>
            <person name="Hayward A."/>
            <person name="Shaw L.M."/>
            <person name="Masouleh A.K."/>
            <person name="Furtado A."/>
            <person name="Henry R.J."/>
            <person name="Mitter N."/>
        </authorList>
    </citation>
    <scope>NUCLEOTIDE SEQUENCE [LARGE SCALE GENOMIC DNA]</scope>
    <source>
        <strain evidence="2">cv. Hass</strain>
    </source>
</reference>
<comment type="caution">
    <text evidence="1">The sequence shown here is derived from an EMBL/GenBank/DDBJ whole genome shotgun (WGS) entry which is preliminary data.</text>
</comment>
<name>A0ACC2L1L2_PERAE</name>
<evidence type="ECO:0000313" key="1">
    <source>
        <dbReference type="EMBL" id="KAJ8627369.1"/>
    </source>
</evidence>
<evidence type="ECO:0000313" key="2">
    <source>
        <dbReference type="Proteomes" id="UP001234297"/>
    </source>
</evidence>
<protein>
    <submittedName>
        <fullName evidence="1">Uncharacterized protein</fullName>
    </submittedName>
</protein>
<proteinExistence type="predicted"/>
<gene>
    <name evidence="1" type="ORF">MRB53_020676</name>
</gene>
<sequence length="216" mass="22957">MNEIGIASKLNEAQVLETGSSPSAFQGNKSREYEDPNAKNNAKEQMEAQMTDMISLFPQTPSQTHVLPKDNLPSGLLENPTREDQEKNQQSETGLSMMVESPHGPPNSDSDTQAADLKVGFKVSCWVTAISATGIISVIVGYLGNHSTSLTHKPLFKACVLSLSGSFLSGAGLFLLSIVRPNILGLIPAVKVVTWISMASMTLTVGLGTAIVLQTG</sequence>
<accession>A0ACC2L1L2</accession>